<dbReference type="Proteomes" id="UP000253083">
    <property type="component" value="Unassembled WGS sequence"/>
</dbReference>
<sequence>MKLSKYLLSALFAMMAGIGLVKIFIGELSPVAIVFCLGYLCMTAALNHRGGKPAIYISYFFAGLLSLLLVGAIALAIIPLFGQNFEAVAFFACLFIGAIGLLTIFTIKNQNAKSI</sequence>
<dbReference type="AlphaFoldDB" id="A0A395JGT8"/>
<feature type="transmembrane region" description="Helical" evidence="1">
    <location>
        <begin position="7"/>
        <end position="25"/>
    </location>
</feature>
<feature type="transmembrane region" description="Helical" evidence="1">
    <location>
        <begin position="31"/>
        <end position="47"/>
    </location>
</feature>
<accession>A0A395JGT8</accession>
<evidence type="ECO:0000256" key="1">
    <source>
        <dbReference type="SAM" id="Phobius"/>
    </source>
</evidence>
<gene>
    <name evidence="2" type="ORF">DFR28_1132</name>
</gene>
<evidence type="ECO:0000313" key="3">
    <source>
        <dbReference type="Proteomes" id="UP000253083"/>
    </source>
</evidence>
<proteinExistence type="predicted"/>
<keyword evidence="1" id="KW-1133">Transmembrane helix</keyword>
<comment type="caution">
    <text evidence="2">The sequence shown here is derived from an EMBL/GenBank/DDBJ whole genome shotgun (WGS) entry which is preliminary data.</text>
</comment>
<name>A0A395JGT8_9GAMM</name>
<reference evidence="2 3" key="1">
    <citation type="submission" date="2018-06" db="EMBL/GenBank/DDBJ databases">
        <title>Genomic Encyclopedia of Type Strains, Phase IV (KMG-IV): sequencing the most valuable type-strain genomes for metagenomic binning, comparative biology and taxonomic classification.</title>
        <authorList>
            <person name="Goeker M."/>
        </authorList>
    </citation>
    <scope>NUCLEOTIDE SEQUENCE [LARGE SCALE GENOMIC DNA]</scope>
    <source>
        <strain evidence="2 3">DSM 24032</strain>
    </source>
</reference>
<organism evidence="2 3">
    <name type="scientific">Arenicella xantha</name>
    <dbReference type="NCBI Taxonomy" id="644221"/>
    <lineage>
        <taxon>Bacteria</taxon>
        <taxon>Pseudomonadati</taxon>
        <taxon>Pseudomonadota</taxon>
        <taxon>Gammaproteobacteria</taxon>
        <taxon>Arenicellales</taxon>
        <taxon>Arenicellaceae</taxon>
        <taxon>Arenicella</taxon>
    </lineage>
</organism>
<keyword evidence="3" id="KW-1185">Reference proteome</keyword>
<dbReference type="RefSeq" id="WP_113956026.1">
    <property type="nucleotide sequence ID" value="NZ_QNRT01000013.1"/>
</dbReference>
<feature type="transmembrane region" description="Helical" evidence="1">
    <location>
        <begin position="59"/>
        <end position="81"/>
    </location>
</feature>
<protein>
    <submittedName>
        <fullName evidence="2">Uncharacterized protein</fullName>
    </submittedName>
</protein>
<keyword evidence="1" id="KW-0472">Membrane</keyword>
<evidence type="ECO:0000313" key="2">
    <source>
        <dbReference type="EMBL" id="RBP47008.1"/>
    </source>
</evidence>
<keyword evidence="1" id="KW-0812">Transmembrane</keyword>
<dbReference type="InParanoid" id="A0A395JGT8"/>
<feature type="transmembrane region" description="Helical" evidence="1">
    <location>
        <begin position="87"/>
        <end position="107"/>
    </location>
</feature>
<dbReference type="EMBL" id="QNRT01000013">
    <property type="protein sequence ID" value="RBP47008.1"/>
    <property type="molecule type" value="Genomic_DNA"/>
</dbReference>